<keyword evidence="1" id="KW-0732">Signal</keyword>
<dbReference type="AlphaFoldDB" id="A0A1M7TKL5"/>
<reference evidence="3" key="1">
    <citation type="submission" date="2016-11" db="EMBL/GenBank/DDBJ databases">
        <authorList>
            <person name="Varghese N."/>
            <person name="Submissions S."/>
        </authorList>
    </citation>
    <scope>NUCLEOTIDE SEQUENCE [LARGE SCALE GENOMIC DNA]</scope>
    <source>
        <strain evidence="3">GAS401</strain>
    </source>
</reference>
<dbReference type="EMBL" id="LT670849">
    <property type="protein sequence ID" value="SHN71301.1"/>
    <property type="molecule type" value="Genomic_DNA"/>
</dbReference>
<evidence type="ECO:0000256" key="1">
    <source>
        <dbReference type="SAM" id="SignalP"/>
    </source>
</evidence>
<feature type="chain" id="PRO_5013133726" description="DUF3617 family protein" evidence="1">
    <location>
        <begin position="19"/>
        <end position="169"/>
    </location>
</feature>
<accession>A0A1M7TKL5</accession>
<proteinExistence type="predicted"/>
<feature type="signal peptide" evidence="1">
    <location>
        <begin position="1"/>
        <end position="18"/>
    </location>
</feature>
<evidence type="ECO:0000313" key="3">
    <source>
        <dbReference type="Proteomes" id="UP000184096"/>
    </source>
</evidence>
<dbReference type="RefSeq" id="WP_156898470.1">
    <property type="nucleotide sequence ID" value="NZ_LT670849.1"/>
</dbReference>
<protein>
    <recommendedName>
        <fullName evidence="4">DUF3617 family protein</fullName>
    </recommendedName>
</protein>
<evidence type="ECO:0008006" key="4">
    <source>
        <dbReference type="Google" id="ProtNLM"/>
    </source>
</evidence>
<sequence>MRWLAVMLLAFSAEIAQADELVRRKPGLWELRWYSNDVKASQSPLKQNPARMCIDTTTDETLAALYDACDPPLFFAFYSPQFTRELVCEAAVADFKTISRAKITFAGDAAYRIEVRTRLEPALKGEGEYSGGREGKWLGACPADMRPGDLIVGDEPKINILEELAKPAQ</sequence>
<organism evidence="2 3">
    <name type="scientific">Bradyrhizobium erythrophlei</name>
    <dbReference type="NCBI Taxonomy" id="1437360"/>
    <lineage>
        <taxon>Bacteria</taxon>
        <taxon>Pseudomonadati</taxon>
        <taxon>Pseudomonadota</taxon>
        <taxon>Alphaproteobacteria</taxon>
        <taxon>Hyphomicrobiales</taxon>
        <taxon>Nitrobacteraceae</taxon>
        <taxon>Bradyrhizobium</taxon>
    </lineage>
</organism>
<name>A0A1M7TKL5_9BRAD</name>
<evidence type="ECO:0000313" key="2">
    <source>
        <dbReference type="EMBL" id="SHN71301.1"/>
    </source>
</evidence>
<keyword evidence="3" id="KW-1185">Reference proteome</keyword>
<dbReference type="OrthoDB" id="8113882at2"/>
<gene>
    <name evidence="2" type="ORF">SAMN05444170_1986</name>
</gene>
<dbReference type="Proteomes" id="UP000184096">
    <property type="component" value="Chromosome I"/>
</dbReference>